<reference evidence="2" key="1">
    <citation type="submission" date="2016-05" db="EMBL/GenBank/DDBJ databases">
        <authorList>
            <person name="Lavstsen T."/>
            <person name="Jespersen J.S."/>
        </authorList>
    </citation>
    <scope>NUCLEOTIDE SEQUENCE</scope>
    <source>
        <tissue evidence="2">Brain</tissue>
    </source>
</reference>
<organism evidence="2">
    <name type="scientific">Nothobranchius rachovii</name>
    <name type="common">bluefin notho</name>
    <dbReference type="NCBI Taxonomy" id="451742"/>
    <lineage>
        <taxon>Eukaryota</taxon>
        <taxon>Metazoa</taxon>
        <taxon>Chordata</taxon>
        <taxon>Craniata</taxon>
        <taxon>Vertebrata</taxon>
        <taxon>Euteleostomi</taxon>
        <taxon>Actinopterygii</taxon>
        <taxon>Neopterygii</taxon>
        <taxon>Teleostei</taxon>
        <taxon>Neoteleostei</taxon>
        <taxon>Acanthomorphata</taxon>
        <taxon>Ovalentaria</taxon>
        <taxon>Atherinomorphae</taxon>
        <taxon>Cyprinodontiformes</taxon>
        <taxon>Nothobranchiidae</taxon>
        <taxon>Nothobranchius</taxon>
    </lineage>
</organism>
<sequence length="32" mass="3572">KHSHHPTAQTQTEAFVHVFTFIVTIGIQVALL</sequence>
<evidence type="ECO:0000256" key="1">
    <source>
        <dbReference type="SAM" id="Phobius"/>
    </source>
</evidence>
<reference evidence="2" key="2">
    <citation type="submission" date="2016-06" db="EMBL/GenBank/DDBJ databases">
        <title>The genome of a short-lived fish provides insights into sex chromosome evolution and the genetic control of aging.</title>
        <authorList>
            <person name="Reichwald K."/>
            <person name="Felder M."/>
            <person name="Petzold A."/>
            <person name="Koch P."/>
            <person name="Groth M."/>
            <person name="Platzer M."/>
        </authorList>
    </citation>
    <scope>NUCLEOTIDE SEQUENCE</scope>
    <source>
        <tissue evidence="2">Brain</tissue>
    </source>
</reference>
<keyword evidence="1" id="KW-1133">Transmembrane helix</keyword>
<feature type="non-terminal residue" evidence="2">
    <location>
        <position position="1"/>
    </location>
</feature>
<keyword evidence="1" id="KW-0812">Transmembrane</keyword>
<dbReference type="AlphaFoldDB" id="A0A1A8QDA5"/>
<gene>
    <name evidence="2" type="primary">NRTN</name>
</gene>
<protein>
    <submittedName>
        <fullName evidence="2">Neurturin</fullName>
    </submittedName>
</protein>
<dbReference type="EMBL" id="HAEH01011006">
    <property type="protein sequence ID" value="SBR91144.1"/>
    <property type="molecule type" value="Transcribed_RNA"/>
</dbReference>
<accession>A0A1A8QDA5</accession>
<keyword evidence="1" id="KW-0472">Membrane</keyword>
<name>A0A1A8QDA5_9TELE</name>
<feature type="transmembrane region" description="Helical" evidence="1">
    <location>
        <begin position="14"/>
        <end position="31"/>
    </location>
</feature>
<evidence type="ECO:0000313" key="2">
    <source>
        <dbReference type="EMBL" id="SBR91144.1"/>
    </source>
</evidence>
<proteinExistence type="predicted"/>